<dbReference type="InterPro" id="IPR005625">
    <property type="entry name" value="PepSY-ass_TM"/>
</dbReference>
<protein>
    <recommendedName>
        <fullName evidence="4">PepSY-associated transmembrane protein</fullName>
    </recommendedName>
</protein>
<dbReference type="PANTHER" id="PTHR34219">
    <property type="entry name" value="IRON-REGULATED INNER MEMBRANE PROTEIN-RELATED"/>
    <property type="match status" value="1"/>
</dbReference>
<feature type="transmembrane region" description="Helical" evidence="1">
    <location>
        <begin position="249"/>
        <end position="269"/>
    </location>
</feature>
<keyword evidence="1" id="KW-0812">Transmembrane</keyword>
<evidence type="ECO:0008006" key="4">
    <source>
        <dbReference type="Google" id="ProtNLM"/>
    </source>
</evidence>
<name>A0A7X0J944_9SPHI</name>
<dbReference type="Pfam" id="PF03929">
    <property type="entry name" value="PepSY_TM"/>
    <property type="match status" value="1"/>
</dbReference>
<dbReference type="AlphaFoldDB" id="A0A7X0J944"/>
<feature type="transmembrane region" description="Helical" evidence="1">
    <location>
        <begin position="488"/>
        <end position="509"/>
    </location>
</feature>
<reference evidence="2 3" key="1">
    <citation type="submission" date="2020-08" db="EMBL/GenBank/DDBJ databases">
        <title>Genomic Encyclopedia of Type Strains, Phase IV (KMG-V): Genome sequencing to study the core and pangenomes of soil and plant-associated prokaryotes.</title>
        <authorList>
            <person name="Whitman W."/>
        </authorList>
    </citation>
    <scope>NUCLEOTIDE SEQUENCE [LARGE SCALE GENOMIC DNA]</scope>
    <source>
        <strain evidence="2 3">M2T3</strain>
    </source>
</reference>
<comment type="caution">
    <text evidence="2">The sequence shown here is derived from an EMBL/GenBank/DDBJ whole genome shotgun (WGS) entry which is preliminary data.</text>
</comment>
<evidence type="ECO:0000313" key="2">
    <source>
        <dbReference type="EMBL" id="MBB6502944.1"/>
    </source>
</evidence>
<accession>A0A7X0J944</accession>
<dbReference type="EMBL" id="JACHCC010000017">
    <property type="protein sequence ID" value="MBB6502944.1"/>
    <property type="molecule type" value="Genomic_DNA"/>
</dbReference>
<dbReference type="RefSeq" id="WP_184629183.1">
    <property type="nucleotide sequence ID" value="NZ_JACHCC010000017.1"/>
</dbReference>
<dbReference type="Proteomes" id="UP000521017">
    <property type="component" value="Unassembled WGS sequence"/>
</dbReference>
<gene>
    <name evidence="2" type="ORF">HDF25_005129</name>
</gene>
<evidence type="ECO:0000313" key="3">
    <source>
        <dbReference type="Proteomes" id="UP000521017"/>
    </source>
</evidence>
<proteinExistence type="predicted"/>
<keyword evidence="1" id="KW-0472">Membrane</keyword>
<feature type="transmembrane region" description="Helical" evidence="1">
    <location>
        <begin position="203"/>
        <end position="228"/>
    </location>
</feature>
<organism evidence="2 3">
    <name type="scientific">Pedobacter cryoconitis</name>
    <dbReference type="NCBI Taxonomy" id="188932"/>
    <lineage>
        <taxon>Bacteria</taxon>
        <taxon>Pseudomonadati</taxon>
        <taxon>Bacteroidota</taxon>
        <taxon>Sphingobacteriia</taxon>
        <taxon>Sphingobacteriales</taxon>
        <taxon>Sphingobacteriaceae</taxon>
        <taxon>Pedobacter</taxon>
    </lineage>
</organism>
<sequence>MYSWHRVLGIMTIIPVIFWTCSGLSHPIIAHWFKLDIAREYIKPQVVDSAKLRLPVNEILSKNGINLFTSFRLIDFQGETFYQVRDRKNKVEYFSATDGIKLIDGDRLYAEHLSRYFLGDSTSKISSITPVTSFTDEYKYINRLLPVWKVSFARKDHMDVYVETSQSRLANYNDDNRKLFLWVFSNFHSYEFIAKITNNTARYALILVLAAIVIFSTLSGLLIYGILWKKFKKPVPGQKAGFFRKYHRTIGLLTSIVTLTFMGSGAYHATHKFTPDDRINYVFEPEIKTTGLLVNPMALPVQWNQVSNLSVARFNGKTYYRVNLLKKENDSWKKQQVAKAETMFADKDKKLKPDVNYYDAATGQLLPDGIMEHSYSLVKHFVAQGAADGEAACCEMMANAAADESAPLIISSSAYLTKFDTDYGFVNKRLPVVKIALSTPQHLTYYLEPATGRLAAKVQDSDRREGLSFAVFHKFLLVDFAGKNFRDFLTAFSAFCVLVVSVSGLILLIKIK</sequence>
<evidence type="ECO:0000256" key="1">
    <source>
        <dbReference type="SAM" id="Phobius"/>
    </source>
</evidence>
<keyword evidence="1" id="KW-1133">Transmembrane helix</keyword>